<reference evidence="4" key="1">
    <citation type="submission" date="2017-01" db="EMBL/GenBank/DDBJ databases">
        <authorList>
            <person name="Varghese N."/>
            <person name="Submissions S."/>
        </authorList>
    </citation>
    <scope>NUCLEOTIDE SEQUENCE [LARGE SCALE GENOMIC DNA]</scope>
    <source>
        <strain evidence="4">CGMCC 1.7737</strain>
    </source>
</reference>
<name>A0A1N6Z0X9_9EURY</name>
<dbReference type="InterPro" id="IPR055768">
    <property type="entry name" value="DUF7344"/>
</dbReference>
<evidence type="ECO:0000256" key="1">
    <source>
        <dbReference type="SAM" id="MobiDB-lite"/>
    </source>
</evidence>
<dbReference type="AlphaFoldDB" id="A0A1N6Z0X9"/>
<evidence type="ECO:0000313" key="4">
    <source>
        <dbReference type="Proteomes" id="UP000186914"/>
    </source>
</evidence>
<gene>
    <name evidence="3" type="ORF">SAMN05421858_1818</name>
</gene>
<organism evidence="3 4">
    <name type="scientific">Haladaptatus litoreus</name>
    <dbReference type="NCBI Taxonomy" id="553468"/>
    <lineage>
        <taxon>Archaea</taxon>
        <taxon>Methanobacteriati</taxon>
        <taxon>Methanobacteriota</taxon>
        <taxon>Stenosarchaea group</taxon>
        <taxon>Halobacteria</taxon>
        <taxon>Halobacteriales</taxon>
        <taxon>Haladaptataceae</taxon>
        <taxon>Haladaptatus</taxon>
    </lineage>
</organism>
<sequence>MGADEAWTLTELATKVRAWELEVPKSEVPEREVELTYASLHHAHIPKLVDHEVIEYDDKTETISPGTNAEQVVAALAGAGASLDTNQEHHARSEMDDQND</sequence>
<evidence type="ECO:0000259" key="2">
    <source>
        <dbReference type="Pfam" id="PF24035"/>
    </source>
</evidence>
<dbReference type="Proteomes" id="UP000186914">
    <property type="component" value="Unassembled WGS sequence"/>
</dbReference>
<proteinExistence type="predicted"/>
<evidence type="ECO:0000313" key="3">
    <source>
        <dbReference type="EMBL" id="SIR20484.1"/>
    </source>
</evidence>
<dbReference type="Pfam" id="PF24035">
    <property type="entry name" value="DUF7344"/>
    <property type="match status" value="1"/>
</dbReference>
<keyword evidence="4" id="KW-1185">Reference proteome</keyword>
<accession>A0A1N6Z0X9</accession>
<feature type="region of interest" description="Disordered" evidence="1">
    <location>
        <begin position="79"/>
        <end position="100"/>
    </location>
</feature>
<feature type="domain" description="DUF7344" evidence="2">
    <location>
        <begin position="4"/>
        <end position="63"/>
    </location>
</feature>
<feature type="compositionally biased region" description="Basic and acidic residues" evidence="1">
    <location>
        <begin position="86"/>
        <end position="100"/>
    </location>
</feature>
<dbReference type="EMBL" id="FTNO01000001">
    <property type="protein sequence ID" value="SIR20484.1"/>
    <property type="molecule type" value="Genomic_DNA"/>
</dbReference>
<protein>
    <recommendedName>
        <fullName evidence="2">DUF7344 domain-containing protein</fullName>
    </recommendedName>
</protein>